<reference evidence="1 2" key="1">
    <citation type="submission" date="2014-04" db="EMBL/GenBank/DDBJ databases">
        <authorList>
            <consortium name="DOE Joint Genome Institute"/>
            <person name="Kuo A."/>
            <person name="Kohler A."/>
            <person name="Costa M.D."/>
            <person name="Nagy L.G."/>
            <person name="Floudas D."/>
            <person name="Copeland A."/>
            <person name="Barry K.W."/>
            <person name="Cichocki N."/>
            <person name="Veneault-Fourrey C."/>
            <person name="LaButti K."/>
            <person name="Lindquist E.A."/>
            <person name="Lipzen A."/>
            <person name="Lundell T."/>
            <person name="Morin E."/>
            <person name="Murat C."/>
            <person name="Sun H."/>
            <person name="Tunlid A."/>
            <person name="Henrissat B."/>
            <person name="Grigoriev I.V."/>
            <person name="Hibbett D.S."/>
            <person name="Martin F."/>
            <person name="Nordberg H.P."/>
            <person name="Cantor M.N."/>
            <person name="Hua S.X."/>
        </authorList>
    </citation>
    <scope>NUCLEOTIDE SEQUENCE [LARGE SCALE GENOMIC DNA]</scope>
    <source>
        <strain evidence="1 2">441</strain>
    </source>
</reference>
<proteinExistence type="predicted"/>
<evidence type="ECO:0000313" key="2">
    <source>
        <dbReference type="Proteomes" id="UP000054018"/>
    </source>
</evidence>
<name>A0A0C9YYE1_9AGAM</name>
<gene>
    <name evidence="1" type="ORF">PISMIDRAFT_687451</name>
</gene>
<protein>
    <submittedName>
        <fullName evidence="1">Uncharacterized protein</fullName>
    </submittedName>
</protein>
<sequence>MQYAALYRLVFAPPKHRSTWQRYKVIRARGIRLGFGFGRVTTGHWARYNMIRRSSRSGARQMEDASKRQ</sequence>
<organism evidence="1 2">
    <name type="scientific">Pisolithus microcarpus 441</name>
    <dbReference type="NCBI Taxonomy" id="765257"/>
    <lineage>
        <taxon>Eukaryota</taxon>
        <taxon>Fungi</taxon>
        <taxon>Dikarya</taxon>
        <taxon>Basidiomycota</taxon>
        <taxon>Agaricomycotina</taxon>
        <taxon>Agaricomycetes</taxon>
        <taxon>Agaricomycetidae</taxon>
        <taxon>Boletales</taxon>
        <taxon>Sclerodermatineae</taxon>
        <taxon>Pisolithaceae</taxon>
        <taxon>Pisolithus</taxon>
    </lineage>
</organism>
<evidence type="ECO:0000313" key="1">
    <source>
        <dbReference type="EMBL" id="KIK15192.1"/>
    </source>
</evidence>
<dbReference type="EMBL" id="KN833902">
    <property type="protein sequence ID" value="KIK15192.1"/>
    <property type="molecule type" value="Genomic_DNA"/>
</dbReference>
<dbReference type="Proteomes" id="UP000054018">
    <property type="component" value="Unassembled WGS sequence"/>
</dbReference>
<keyword evidence="2" id="KW-1185">Reference proteome</keyword>
<dbReference type="HOGENOM" id="CLU_2776889_0_0_1"/>
<dbReference type="AlphaFoldDB" id="A0A0C9YYE1"/>
<accession>A0A0C9YYE1</accession>
<reference evidence="2" key="2">
    <citation type="submission" date="2015-01" db="EMBL/GenBank/DDBJ databases">
        <title>Evolutionary Origins and Diversification of the Mycorrhizal Mutualists.</title>
        <authorList>
            <consortium name="DOE Joint Genome Institute"/>
            <consortium name="Mycorrhizal Genomics Consortium"/>
            <person name="Kohler A."/>
            <person name="Kuo A."/>
            <person name="Nagy L.G."/>
            <person name="Floudas D."/>
            <person name="Copeland A."/>
            <person name="Barry K.W."/>
            <person name="Cichocki N."/>
            <person name="Veneault-Fourrey C."/>
            <person name="LaButti K."/>
            <person name="Lindquist E.A."/>
            <person name="Lipzen A."/>
            <person name="Lundell T."/>
            <person name="Morin E."/>
            <person name="Murat C."/>
            <person name="Riley R."/>
            <person name="Ohm R."/>
            <person name="Sun H."/>
            <person name="Tunlid A."/>
            <person name="Henrissat B."/>
            <person name="Grigoriev I.V."/>
            <person name="Hibbett D.S."/>
            <person name="Martin F."/>
        </authorList>
    </citation>
    <scope>NUCLEOTIDE SEQUENCE [LARGE SCALE GENOMIC DNA]</scope>
    <source>
        <strain evidence="2">441</strain>
    </source>
</reference>